<keyword evidence="2 8" id="KW-0808">Transferase</keyword>
<comment type="subcellular location">
    <subcellularLocation>
        <location evidence="8">Cytoplasm</location>
    </subcellularLocation>
</comment>
<feature type="binding site" evidence="8">
    <location>
        <begin position="9"/>
        <end position="11"/>
    </location>
    <ligand>
        <name>GTP</name>
        <dbReference type="ChEBI" id="CHEBI:37565"/>
    </ligand>
</feature>
<evidence type="ECO:0000256" key="5">
    <source>
        <dbReference type="ARBA" id="ARBA00022842"/>
    </source>
</evidence>
<dbReference type="EMBL" id="BAAFGK010000004">
    <property type="protein sequence ID" value="GAB0057604.1"/>
    <property type="molecule type" value="Genomic_DNA"/>
</dbReference>
<comment type="domain">
    <text evidence="8">The N-terminal domain determines nucleotide recognition and specific binding, while the C-terminal domain determines the specific binding to the target protein.</text>
</comment>
<dbReference type="EC" id="2.7.7.77" evidence="8"/>
<comment type="subunit">
    <text evidence="8">Monomer.</text>
</comment>
<feature type="binding site" evidence="8">
    <location>
        <position position="98"/>
    </location>
    <ligand>
        <name>GTP</name>
        <dbReference type="ChEBI" id="CHEBI:37565"/>
    </ligand>
</feature>
<dbReference type="Proteomes" id="UP001628193">
    <property type="component" value="Unassembled WGS sequence"/>
</dbReference>
<comment type="catalytic activity">
    <reaction evidence="8">
        <text>Mo-molybdopterin + GTP + H(+) = Mo-molybdopterin guanine dinucleotide + diphosphate</text>
        <dbReference type="Rhea" id="RHEA:34243"/>
        <dbReference type="ChEBI" id="CHEBI:15378"/>
        <dbReference type="ChEBI" id="CHEBI:33019"/>
        <dbReference type="ChEBI" id="CHEBI:37565"/>
        <dbReference type="ChEBI" id="CHEBI:71302"/>
        <dbReference type="ChEBI" id="CHEBI:71310"/>
        <dbReference type="EC" id="2.7.7.77"/>
    </reaction>
</comment>
<keyword evidence="11" id="KW-1185">Reference proteome</keyword>
<comment type="caution">
    <text evidence="10">The sequence shown here is derived from an EMBL/GenBank/DDBJ whole genome shotgun (WGS) entry which is preliminary data.</text>
</comment>
<organism evidence="10 11">
    <name type="scientific">Candidatus Magnetaquiglobus chichijimensis</name>
    <dbReference type="NCBI Taxonomy" id="3141448"/>
    <lineage>
        <taxon>Bacteria</taxon>
        <taxon>Pseudomonadati</taxon>
        <taxon>Pseudomonadota</taxon>
        <taxon>Magnetococcia</taxon>
        <taxon>Magnetococcales</taxon>
        <taxon>Candidatus Magnetaquicoccaceae</taxon>
        <taxon>Candidatus Magnetaquiglobus</taxon>
    </lineage>
</organism>
<evidence type="ECO:0000256" key="6">
    <source>
        <dbReference type="ARBA" id="ARBA00023134"/>
    </source>
</evidence>
<evidence type="ECO:0000256" key="8">
    <source>
        <dbReference type="HAMAP-Rule" id="MF_00316"/>
    </source>
</evidence>
<feature type="binding site" evidence="8">
    <location>
        <position position="22"/>
    </location>
    <ligand>
        <name>GTP</name>
        <dbReference type="ChEBI" id="CHEBI:37565"/>
    </ligand>
</feature>
<evidence type="ECO:0000313" key="10">
    <source>
        <dbReference type="EMBL" id="GAB0057604.1"/>
    </source>
</evidence>
<keyword evidence="5 8" id="KW-0460">Magnesium</keyword>
<dbReference type="SUPFAM" id="SSF53448">
    <property type="entry name" value="Nucleotide-diphospho-sugar transferases"/>
    <property type="match status" value="1"/>
</dbReference>
<keyword evidence="3 8" id="KW-0479">Metal-binding</keyword>
<dbReference type="Gene3D" id="3.90.550.10">
    <property type="entry name" value="Spore Coat Polysaccharide Biosynthesis Protein SpsA, Chain A"/>
    <property type="match status" value="1"/>
</dbReference>
<dbReference type="GO" id="GO:0061603">
    <property type="term" value="F:molybdenum cofactor guanylyltransferase activity"/>
    <property type="evidence" value="ECO:0007669"/>
    <property type="project" value="UniProtKB-EC"/>
</dbReference>
<comment type="caution">
    <text evidence="8">Lacks conserved residue(s) required for the propagation of feature annotation.</text>
</comment>
<evidence type="ECO:0000256" key="2">
    <source>
        <dbReference type="ARBA" id="ARBA00022679"/>
    </source>
</evidence>
<evidence type="ECO:0000256" key="1">
    <source>
        <dbReference type="ARBA" id="ARBA00022490"/>
    </source>
</evidence>
<dbReference type="NCBIfam" id="TIGR02665">
    <property type="entry name" value="molyb_mobA"/>
    <property type="match status" value="1"/>
</dbReference>
<dbReference type="Pfam" id="PF12804">
    <property type="entry name" value="NTP_transf_3"/>
    <property type="match status" value="1"/>
</dbReference>
<dbReference type="PANTHER" id="PTHR19136:SF81">
    <property type="entry name" value="MOLYBDENUM COFACTOR GUANYLYLTRANSFERASE"/>
    <property type="match status" value="1"/>
</dbReference>
<evidence type="ECO:0000259" key="9">
    <source>
        <dbReference type="Pfam" id="PF12804"/>
    </source>
</evidence>
<dbReference type="InterPro" id="IPR025877">
    <property type="entry name" value="MobA-like_NTP_Trfase"/>
</dbReference>
<proteinExistence type="inferred from homology"/>
<feature type="domain" description="MobA-like NTP transferase" evidence="9">
    <location>
        <begin position="6"/>
        <end position="158"/>
    </location>
</feature>
<keyword evidence="7 8" id="KW-0501">Molybdenum cofactor biosynthesis</keyword>
<evidence type="ECO:0000256" key="4">
    <source>
        <dbReference type="ARBA" id="ARBA00022741"/>
    </source>
</evidence>
<keyword evidence="4 8" id="KW-0547">Nucleotide-binding</keyword>
<keyword evidence="10" id="KW-0548">Nucleotidyltransferase</keyword>
<comment type="similarity">
    <text evidence="8">Belongs to the MobA family.</text>
</comment>
<gene>
    <name evidence="8 10" type="primary">mobA</name>
    <name evidence="10" type="ORF">SIID45300_01936</name>
</gene>
<dbReference type="PANTHER" id="PTHR19136">
    <property type="entry name" value="MOLYBDENUM COFACTOR GUANYLYLTRANSFERASE"/>
    <property type="match status" value="1"/>
</dbReference>
<dbReference type="RefSeq" id="WP_420905297.1">
    <property type="nucleotide sequence ID" value="NZ_BAAFGK010000004.1"/>
</dbReference>
<accession>A0ABQ0C9P1</accession>
<reference evidence="10 11" key="1">
    <citation type="submission" date="2024-09" db="EMBL/GenBank/DDBJ databases">
        <title>Draft genome sequence of Candidatus Magnetaquicoccaceae bacterium FCR-1.</title>
        <authorList>
            <person name="Shimoshige H."/>
            <person name="Shimamura S."/>
            <person name="Taoka A."/>
            <person name="Kobayashi H."/>
            <person name="Maekawa T."/>
        </authorList>
    </citation>
    <scope>NUCLEOTIDE SEQUENCE [LARGE SCALE GENOMIC DNA]</scope>
    <source>
        <strain evidence="10 11">FCR-1</strain>
    </source>
</reference>
<protein>
    <recommendedName>
        <fullName evidence="8">Molybdenum cofactor guanylyltransferase</fullName>
        <shortName evidence="8">MoCo guanylyltransferase</shortName>
        <ecNumber evidence="8">2.7.7.77</ecNumber>
    </recommendedName>
    <alternativeName>
        <fullName evidence="8">GTP:molybdopterin guanylyltransferase</fullName>
    </alternativeName>
    <alternativeName>
        <fullName evidence="8">Mo-MPT guanylyltransferase</fullName>
    </alternativeName>
    <alternativeName>
        <fullName evidence="8">Molybdopterin guanylyltransferase</fullName>
    </alternativeName>
    <alternativeName>
        <fullName evidence="8">Molybdopterin-guanine dinucleotide synthase</fullName>
        <shortName evidence="8">MGD synthase</shortName>
    </alternativeName>
</protein>
<dbReference type="InterPro" id="IPR029044">
    <property type="entry name" value="Nucleotide-diphossugar_trans"/>
</dbReference>
<sequence length="207" mass="22091">MEGILGVVLAGGLSKRMGGQEKAFLPFGGQTLLQRTLVRLEPQVDTLCISANGDPARFAALGLTVIGDSRPNHSGPMAGIESVFLSSDASWVLSVPVDLPFLPLDLAQRLSEAASIGGARPVMATSLGRVHPVVCLWPRTALPAIRAALDADERRLLDWFATHAHHQVDFSPADPNAQPDPFLNLNDPVALERAERWLVPLARGEAG</sequence>
<evidence type="ECO:0000256" key="3">
    <source>
        <dbReference type="ARBA" id="ARBA00022723"/>
    </source>
</evidence>
<dbReference type="HAMAP" id="MF_00316">
    <property type="entry name" value="MobA"/>
    <property type="match status" value="1"/>
</dbReference>
<comment type="cofactor">
    <cofactor evidence="8">
        <name>Mg(2+)</name>
        <dbReference type="ChEBI" id="CHEBI:18420"/>
    </cofactor>
</comment>
<dbReference type="InterPro" id="IPR013482">
    <property type="entry name" value="Molybde_CF_guanTrfase"/>
</dbReference>
<feature type="binding site" evidence="8">
    <location>
        <position position="98"/>
    </location>
    <ligand>
        <name>Mg(2+)</name>
        <dbReference type="ChEBI" id="CHEBI:18420"/>
    </ligand>
</feature>
<dbReference type="CDD" id="cd02503">
    <property type="entry name" value="MobA"/>
    <property type="match status" value="1"/>
</dbReference>
<evidence type="ECO:0000256" key="7">
    <source>
        <dbReference type="ARBA" id="ARBA00023150"/>
    </source>
</evidence>
<name>A0ABQ0C9P1_9PROT</name>
<keyword evidence="1 8" id="KW-0963">Cytoplasm</keyword>
<feature type="binding site" evidence="8">
    <location>
        <position position="68"/>
    </location>
    <ligand>
        <name>GTP</name>
        <dbReference type="ChEBI" id="CHEBI:37565"/>
    </ligand>
</feature>
<comment type="function">
    <text evidence="8">Transfers a GMP moiety from GTP to Mo-molybdopterin (Mo-MPT) cofactor (Moco or molybdenum cofactor) to form Mo-molybdopterin guanine dinucleotide (Mo-MGD) cofactor.</text>
</comment>
<keyword evidence="6 8" id="KW-0342">GTP-binding</keyword>
<evidence type="ECO:0000313" key="11">
    <source>
        <dbReference type="Proteomes" id="UP001628193"/>
    </source>
</evidence>